<evidence type="ECO:0000313" key="2">
    <source>
        <dbReference type="EMBL" id="KAK4190625.1"/>
    </source>
</evidence>
<sequence>MTSHKRTYTEVSMGDCHQVYGRLREVSSVLSDVDTHLEDPNNEGEISEETSDQVDNAEKVMNELLRLRQLSLSQPSTSQIWQEPSPIRQGSGSGERRGVGSRRGLAPRSSLPSTWRGSSSQQQQSSSQAVQLSSQPQQQPQCILHPRCSRHRTPSSSQNPSSSQLPSSSKHPSFSQSSQFFQHPPQSSPQPSQYLPSYQQQPSSSSQFTQSSLPPSSSLNFPSSQLQLLTPEPRTPTSTFGAPFSQATTSSFNPQLVPIPRVNFFVKMSEMGISFSLPSSVSTALSSFSLNSSLSSPSSLTSLSPLLPPALQRLQYVPKHRWLRFVFWMISGANVYERICLESVLRYKEYCLLPGYYNLFGQGEGFEEVEGLGADIERMDLDEETEAGRGSLLGEGYCWCNDPDNRRRRRVQARARQTRQAGGGGVGDPIEIEDADEEEEEHRVRMPCVRVEKIEGLLVGPLVFTLD</sequence>
<dbReference type="AlphaFoldDB" id="A0AAN6X0H7"/>
<dbReference type="EMBL" id="MU864364">
    <property type="protein sequence ID" value="KAK4190625.1"/>
    <property type="molecule type" value="Genomic_DNA"/>
</dbReference>
<reference evidence="2" key="2">
    <citation type="submission" date="2023-05" db="EMBL/GenBank/DDBJ databases">
        <authorList>
            <consortium name="Lawrence Berkeley National Laboratory"/>
            <person name="Steindorff A."/>
            <person name="Hensen N."/>
            <person name="Bonometti L."/>
            <person name="Westerberg I."/>
            <person name="Brannstrom I.O."/>
            <person name="Guillou S."/>
            <person name="Cros-Aarteil S."/>
            <person name="Calhoun S."/>
            <person name="Haridas S."/>
            <person name="Kuo A."/>
            <person name="Mondo S."/>
            <person name="Pangilinan J."/>
            <person name="Riley R."/>
            <person name="Labutti K."/>
            <person name="Andreopoulos B."/>
            <person name="Lipzen A."/>
            <person name="Chen C."/>
            <person name="Yanf M."/>
            <person name="Daum C."/>
            <person name="Ng V."/>
            <person name="Clum A."/>
            <person name="Ohm R."/>
            <person name="Martin F."/>
            <person name="Silar P."/>
            <person name="Natvig D."/>
            <person name="Lalanne C."/>
            <person name="Gautier V."/>
            <person name="Ament-Velasquez S.L."/>
            <person name="Kruys A."/>
            <person name="Hutchinson M.I."/>
            <person name="Powell A.J."/>
            <person name="Barry K."/>
            <person name="Miller A.N."/>
            <person name="Grigoriev I.V."/>
            <person name="Debuchy R."/>
            <person name="Gladieux P."/>
            <person name="Thoren M.H."/>
            <person name="Johannesson H."/>
        </authorList>
    </citation>
    <scope>NUCLEOTIDE SEQUENCE</scope>
    <source>
        <strain evidence="2">PSN309</strain>
    </source>
</reference>
<feature type="compositionally biased region" description="Low complexity" evidence="1">
    <location>
        <begin position="154"/>
        <end position="223"/>
    </location>
</feature>
<organism evidence="2 3">
    <name type="scientific">Podospora australis</name>
    <dbReference type="NCBI Taxonomy" id="1536484"/>
    <lineage>
        <taxon>Eukaryota</taxon>
        <taxon>Fungi</taxon>
        <taxon>Dikarya</taxon>
        <taxon>Ascomycota</taxon>
        <taxon>Pezizomycotina</taxon>
        <taxon>Sordariomycetes</taxon>
        <taxon>Sordariomycetidae</taxon>
        <taxon>Sordariales</taxon>
        <taxon>Podosporaceae</taxon>
        <taxon>Podospora</taxon>
    </lineage>
</organism>
<feature type="compositionally biased region" description="Low complexity" evidence="1">
    <location>
        <begin position="118"/>
        <end position="141"/>
    </location>
</feature>
<comment type="caution">
    <text evidence="2">The sequence shown here is derived from an EMBL/GenBank/DDBJ whole genome shotgun (WGS) entry which is preliminary data.</text>
</comment>
<evidence type="ECO:0000256" key="1">
    <source>
        <dbReference type="SAM" id="MobiDB-lite"/>
    </source>
</evidence>
<reference evidence="2" key="1">
    <citation type="journal article" date="2023" name="Mol. Phylogenet. Evol.">
        <title>Genome-scale phylogeny and comparative genomics of the fungal order Sordariales.</title>
        <authorList>
            <person name="Hensen N."/>
            <person name="Bonometti L."/>
            <person name="Westerberg I."/>
            <person name="Brannstrom I.O."/>
            <person name="Guillou S."/>
            <person name="Cros-Aarteil S."/>
            <person name="Calhoun S."/>
            <person name="Haridas S."/>
            <person name="Kuo A."/>
            <person name="Mondo S."/>
            <person name="Pangilinan J."/>
            <person name="Riley R."/>
            <person name="LaButti K."/>
            <person name="Andreopoulos B."/>
            <person name="Lipzen A."/>
            <person name="Chen C."/>
            <person name="Yan M."/>
            <person name="Daum C."/>
            <person name="Ng V."/>
            <person name="Clum A."/>
            <person name="Steindorff A."/>
            <person name="Ohm R.A."/>
            <person name="Martin F."/>
            <person name="Silar P."/>
            <person name="Natvig D.O."/>
            <person name="Lalanne C."/>
            <person name="Gautier V."/>
            <person name="Ament-Velasquez S.L."/>
            <person name="Kruys A."/>
            <person name="Hutchinson M.I."/>
            <person name="Powell A.J."/>
            <person name="Barry K."/>
            <person name="Miller A.N."/>
            <person name="Grigoriev I.V."/>
            <person name="Debuchy R."/>
            <person name="Gladieux P."/>
            <person name="Hiltunen Thoren M."/>
            <person name="Johannesson H."/>
        </authorList>
    </citation>
    <scope>NUCLEOTIDE SEQUENCE</scope>
    <source>
        <strain evidence="2">PSN309</strain>
    </source>
</reference>
<evidence type="ECO:0000313" key="3">
    <source>
        <dbReference type="Proteomes" id="UP001302126"/>
    </source>
</evidence>
<protein>
    <submittedName>
        <fullName evidence="2">Uncharacterized protein</fullName>
    </submittedName>
</protein>
<dbReference type="Proteomes" id="UP001302126">
    <property type="component" value="Unassembled WGS sequence"/>
</dbReference>
<accession>A0AAN6X0H7</accession>
<name>A0AAN6X0H7_9PEZI</name>
<feature type="region of interest" description="Disordered" evidence="1">
    <location>
        <begin position="73"/>
        <end position="223"/>
    </location>
</feature>
<gene>
    <name evidence="2" type="ORF">QBC35DRAFT_540743</name>
</gene>
<keyword evidence="3" id="KW-1185">Reference proteome</keyword>
<proteinExistence type="predicted"/>